<feature type="non-terminal residue" evidence="3">
    <location>
        <position position="70"/>
    </location>
</feature>
<protein>
    <submittedName>
        <fullName evidence="3">Eukaryotic translation initiation factor 5B</fullName>
    </submittedName>
</protein>
<evidence type="ECO:0000313" key="4">
    <source>
        <dbReference type="Proteomes" id="UP000257109"/>
    </source>
</evidence>
<dbReference type="InterPro" id="IPR027417">
    <property type="entry name" value="P-loop_NTPase"/>
</dbReference>
<dbReference type="STRING" id="157652.A0A371HF54"/>
<dbReference type="EMBL" id="QJKJ01002778">
    <property type="protein sequence ID" value="RDY01392.1"/>
    <property type="molecule type" value="Genomic_DNA"/>
</dbReference>
<dbReference type="InterPro" id="IPR015760">
    <property type="entry name" value="TIF_IF2"/>
</dbReference>
<evidence type="ECO:0000256" key="2">
    <source>
        <dbReference type="ARBA" id="ARBA00023134"/>
    </source>
</evidence>
<sequence>MRNTKFIVSLNKVDRLYGWKTCHNSPIIKAMKQQTKDIITQFKEQELNTELYYKNKEMGETFSIVPTSAI</sequence>
<reference evidence="3" key="1">
    <citation type="submission" date="2018-05" db="EMBL/GenBank/DDBJ databases">
        <title>Draft genome of Mucuna pruriens seed.</title>
        <authorList>
            <person name="Nnadi N.E."/>
            <person name="Vos R."/>
            <person name="Hasami M.H."/>
            <person name="Devisetty U.K."/>
            <person name="Aguiy J.C."/>
        </authorList>
    </citation>
    <scope>NUCLEOTIDE SEQUENCE [LARGE SCALE GENOMIC DNA]</scope>
    <source>
        <strain evidence="3">JCA_2017</strain>
    </source>
</reference>
<dbReference type="GO" id="GO:0005739">
    <property type="term" value="C:mitochondrion"/>
    <property type="evidence" value="ECO:0007669"/>
    <property type="project" value="TreeGrafter"/>
</dbReference>
<dbReference type="GO" id="GO:0005525">
    <property type="term" value="F:GTP binding"/>
    <property type="evidence" value="ECO:0007669"/>
    <property type="project" value="UniProtKB-KW"/>
</dbReference>
<keyword evidence="3" id="KW-0396">Initiation factor</keyword>
<dbReference type="PANTHER" id="PTHR43381">
    <property type="entry name" value="TRANSLATION INITIATION FACTOR IF-2-RELATED"/>
    <property type="match status" value="1"/>
</dbReference>
<name>A0A371HF54_MUCPR</name>
<dbReference type="AlphaFoldDB" id="A0A371HF54"/>
<accession>A0A371HF54</accession>
<dbReference type="GO" id="GO:0003743">
    <property type="term" value="F:translation initiation factor activity"/>
    <property type="evidence" value="ECO:0007669"/>
    <property type="project" value="UniProtKB-KW"/>
</dbReference>
<evidence type="ECO:0000313" key="3">
    <source>
        <dbReference type="EMBL" id="RDY01392.1"/>
    </source>
</evidence>
<dbReference type="OrthoDB" id="4928at2759"/>
<keyword evidence="3" id="KW-0648">Protein biosynthesis</keyword>
<keyword evidence="1" id="KW-0547">Nucleotide-binding</keyword>
<organism evidence="3 4">
    <name type="scientific">Mucuna pruriens</name>
    <name type="common">Velvet bean</name>
    <name type="synonym">Dolichos pruriens</name>
    <dbReference type="NCBI Taxonomy" id="157652"/>
    <lineage>
        <taxon>Eukaryota</taxon>
        <taxon>Viridiplantae</taxon>
        <taxon>Streptophyta</taxon>
        <taxon>Embryophyta</taxon>
        <taxon>Tracheophyta</taxon>
        <taxon>Spermatophyta</taxon>
        <taxon>Magnoliopsida</taxon>
        <taxon>eudicotyledons</taxon>
        <taxon>Gunneridae</taxon>
        <taxon>Pentapetalae</taxon>
        <taxon>rosids</taxon>
        <taxon>fabids</taxon>
        <taxon>Fabales</taxon>
        <taxon>Fabaceae</taxon>
        <taxon>Papilionoideae</taxon>
        <taxon>50 kb inversion clade</taxon>
        <taxon>NPAAA clade</taxon>
        <taxon>indigoferoid/millettioid clade</taxon>
        <taxon>Phaseoleae</taxon>
        <taxon>Mucuna</taxon>
    </lineage>
</organism>
<keyword evidence="4" id="KW-1185">Reference proteome</keyword>
<dbReference type="PANTHER" id="PTHR43381:SF4">
    <property type="entry name" value="EUKARYOTIC TRANSLATION INITIATION FACTOR 5B"/>
    <property type="match status" value="1"/>
</dbReference>
<evidence type="ECO:0000256" key="1">
    <source>
        <dbReference type="ARBA" id="ARBA00022741"/>
    </source>
</evidence>
<proteinExistence type="predicted"/>
<keyword evidence="2" id="KW-0342">GTP-binding</keyword>
<gene>
    <name evidence="3" type="primary">eif5b</name>
    <name evidence="3" type="ORF">CR513_15281</name>
</gene>
<comment type="caution">
    <text evidence="3">The sequence shown here is derived from an EMBL/GenBank/DDBJ whole genome shotgun (WGS) entry which is preliminary data.</text>
</comment>
<dbReference type="SUPFAM" id="SSF52540">
    <property type="entry name" value="P-loop containing nucleoside triphosphate hydrolases"/>
    <property type="match status" value="1"/>
</dbReference>
<dbReference type="Proteomes" id="UP000257109">
    <property type="component" value="Unassembled WGS sequence"/>
</dbReference>
<dbReference type="Gene3D" id="3.40.50.300">
    <property type="entry name" value="P-loop containing nucleotide triphosphate hydrolases"/>
    <property type="match status" value="1"/>
</dbReference>